<evidence type="ECO:0000313" key="3">
    <source>
        <dbReference type="EMBL" id="TNN68910.1"/>
    </source>
</evidence>
<evidence type="ECO:0000256" key="1">
    <source>
        <dbReference type="SAM" id="MobiDB-lite"/>
    </source>
</evidence>
<protein>
    <submittedName>
        <fullName evidence="3">Uncharacterized protein</fullName>
    </submittedName>
</protein>
<gene>
    <name evidence="3" type="ORF">EYF80_020945</name>
</gene>
<evidence type="ECO:0000256" key="2">
    <source>
        <dbReference type="SAM" id="Phobius"/>
    </source>
</evidence>
<keyword evidence="2" id="KW-1133">Transmembrane helix</keyword>
<keyword evidence="2" id="KW-0812">Transmembrane</keyword>
<dbReference type="EMBL" id="SRLO01000183">
    <property type="protein sequence ID" value="TNN68910.1"/>
    <property type="molecule type" value="Genomic_DNA"/>
</dbReference>
<feature type="transmembrane region" description="Helical" evidence="2">
    <location>
        <begin position="77"/>
        <end position="97"/>
    </location>
</feature>
<proteinExistence type="predicted"/>
<evidence type="ECO:0000313" key="4">
    <source>
        <dbReference type="Proteomes" id="UP000314294"/>
    </source>
</evidence>
<dbReference type="AlphaFoldDB" id="A0A4Z2HTD0"/>
<feature type="region of interest" description="Disordered" evidence="1">
    <location>
        <begin position="1"/>
        <end position="39"/>
    </location>
</feature>
<feature type="compositionally biased region" description="Polar residues" evidence="1">
    <location>
        <begin position="7"/>
        <end position="17"/>
    </location>
</feature>
<reference evidence="3 4" key="1">
    <citation type="submission" date="2019-03" db="EMBL/GenBank/DDBJ databases">
        <title>First draft genome of Liparis tanakae, snailfish: a comprehensive survey of snailfish specific genes.</title>
        <authorList>
            <person name="Kim W."/>
            <person name="Song I."/>
            <person name="Jeong J.-H."/>
            <person name="Kim D."/>
            <person name="Kim S."/>
            <person name="Ryu S."/>
            <person name="Song J.Y."/>
            <person name="Lee S.K."/>
        </authorList>
    </citation>
    <scope>NUCLEOTIDE SEQUENCE [LARGE SCALE GENOMIC DNA]</scope>
    <source>
        <tissue evidence="3">Muscle</tissue>
    </source>
</reference>
<name>A0A4Z2HTD0_9TELE</name>
<accession>A0A4Z2HTD0</accession>
<sequence>MMLWNNKPGQNWPNNGSFKADRPAVRPGREQDLTQPQRPECLGSRVSRVPDRNVKVPFRNISPLNVLKTHQNSHRSVSIFAVPVLAFLPVTASLYLLDCLLSSGPAIIKR</sequence>
<dbReference type="Proteomes" id="UP000314294">
    <property type="component" value="Unassembled WGS sequence"/>
</dbReference>
<feature type="compositionally biased region" description="Basic and acidic residues" evidence="1">
    <location>
        <begin position="19"/>
        <end position="32"/>
    </location>
</feature>
<keyword evidence="4" id="KW-1185">Reference proteome</keyword>
<organism evidence="3 4">
    <name type="scientific">Liparis tanakae</name>
    <name type="common">Tanaka's snailfish</name>
    <dbReference type="NCBI Taxonomy" id="230148"/>
    <lineage>
        <taxon>Eukaryota</taxon>
        <taxon>Metazoa</taxon>
        <taxon>Chordata</taxon>
        <taxon>Craniata</taxon>
        <taxon>Vertebrata</taxon>
        <taxon>Euteleostomi</taxon>
        <taxon>Actinopterygii</taxon>
        <taxon>Neopterygii</taxon>
        <taxon>Teleostei</taxon>
        <taxon>Neoteleostei</taxon>
        <taxon>Acanthomorphata</taxon>
        <taxon>Eupercaria</taxon>
        <taxon>Perciformes</taxon>
        <taxon>Cottioidei</taxon>
        <taxon>Cottales</taxon>
        <taxon>Liparidae</taxon>
        <taxon>Liparis</taxon>
    </lineage>
</organism>
<comment type="caution">
    <text evidence="3">The sequence shown here is derived from an EMBL/GenBank/DDBJ whole genome shotgun (WGS) entry which is preliminary data.</text>
</comment>
<keyword evidence="2" id="KW-0472">Membrane</keyword>